<dbReference type="PANTHER" id="PTHR23427:SF2">
    <property type="entry name" value="SURFEIT LOCUS PROTEIN 1"/>
    <property type="match status" value="1"/>
</dbReference>
<keyword evidence="5 6" id="KW-0472">Membrane</keyword>
<evidence type="ECO:0000256" key="7">
    <source>
        <dbReference type="SAM" id="MobiDB-lite"/>
    </source>
</evidence>
<comment type="similarity">
    <text evidence="2 6">Belongs to the SURF1 family.</text>
</comment>
<dbReference type="InterPro" id="IPR045214">
    <property type="entry name" value="Surf1/Surf4"/>
</dbReference>
<accession>A0A917JTS0</accession>
<reference evidence="8" key="1">
    <citation type="journal article" date="2014" name="Int. J. Syst. Evol. Microbiol.">
        <title>Complete genome sequence of Corynebacterium casei LMG S-19264T (=DSM 44701T), isolated from a smear-ripened cheese.</title>
        <authorList>
            <consortium name="US DOE Joint Genome Institute (JGI-PGF)"/>
            <person name="Walter F."/>
            <person name="Albersmeier A."/>
            <person name="Kalinowski J."/>
            <person name="Ruckert C."/>
        </authorList>
    </citation>
    <scope>NUCLEOTIDE SEQUENCE</scope>
    <source>
        <strain evidence="8">JCM 30804</strain>
    </source>
</reference>
<keyword evidence="4 6" id="KW-1133">Transmembrane helix</keyword>
<protein>
    <recommendedName>
        <fullName evidence="6">SURF1-like protein</fullName>
    </recommendedName>
</protein>
<feature type="transmembrane region" description="Helical" evidence="6">
    <location>
        <begin position="200"/>
        <end position="219"/>
    </location>
</feature>
<organism evidence="8 9">
    <name type="scientific">Shewanella gelidii</name>
    <dbReference type="NCBI Taxonomy" id="1642821"/>
    <lineage>
        <taxon>Bacteria</taxon>
        <taxon>Pseudomonadati</taxon>
        <taxon>Pseudomonadota</taxon>
        <taxon>Gammaproteobacteria</taxon>
        <taxon>Alteromonadales</taxon>
        <taxon>Shewanellaceae</taxon>
        <taxon>Shewanella</taxon>
    </lineage>
</organism>
<keyword evidence="6" id="KW-1003">Cell membrane</keyword>
<evidence type="ECO:0000256" key="4">
    <source>
        <dbReference type="ARBA" id="ARBA00022989"/>
    </source>
</evidence>
<proteinExistence type="inferred from homology"/>
<dbReference type="Proteomes" id="UP000613743">
    <property type="component" value="Unassembled WGS sequence"/>
</dbReference>
<dbReference type="PANTHER" id="PTHR23427">
    <property type="entry name" value="SURFEIT LOCUS PROTEIN"/>
    <property type="match status" value="1"/>
</dbReference>
<keyword evidence="3 6" id="KW-0812">Transmembrane</keyword>
<dbReference type="AlphaFoldDB" id="A0A917JTS0"/>
<evidence type="ECO:0000313" key="8">
    <source>
        <dbReference type="EMBL" id="GGI81802.1"/>
    </source>
</evidence>
<evidence type="ECO:0000256" key="3">
    <source>
        <dbReference type="ARBA" id="ARBA00022692"/>
    </source>
</evidence>
<keyword evidence="9" id="KW-1185">Reference proteome</keyword>
<evidence type="ECO:0000256" key="1">
    <source>
        <dbReference type="ARBA" id="ARBA00004370"/>
    </source>
</evidence>
<name>A0A917JTS0_9GAMM</name>
<dbReference type="Pfam" id="PF02104">
    <property type="entry name" value="SURF1"/>
    <property type="match status" value="1"/>
</dbReference>
<dbReference type="EMBL" id="BMPZ01000004">
    <property type="protein sequence ID" value="GGI81802.1"/>
    <property type="molecule type" value="Genomic_DNA"/>
</dbReference>
<evidence type="ECO:0000256" key="6">
    <source>
        <dbReference type="RuleBase" id="RU363076"/>
    </source>
</evidence>
<comment type="subcellular location">
    <subcellularLocation>
        <location evidence="6">Cell membrane</location>
        <topology evidence="6">Multi-pass membrane protein</topology>
    </subcellularLocation>
    <subcellularLocation>
        <location evidence="1">Membrane</location>
    </subcellularLocation>
</comment>
<comment type="caution">
    <text evidence="8">The sequence shown here is derived from an EMBL/GenBank/DDBJ whole genome shotgun (WGS) entry which is preliminary data.</text>
</comment>
<dbReference type="CDD" id="cd06662">
    <property type="entry name" value="SURF1"/>
    <property type="match status" value="1"/>
</dbReference>
<dbReference type="PROSITE" id="PS50895">
    <property type="entry name" value="SURF1"/>
    <property type="match status" value="1"/>
</dbReference>
<reference evidence="8" key="2">
    <citation type="submission" date="2020-09" db="EMBL/GenBank/DDBJ databases">
        <authorList>
            <person name="Sun Q."/>
            <person name="Ohkuma M."/>
        </authorList>
    </citation>
    <scope>NUCLEOTIDE SEQUENCE</scope>
    <source>
        <strain evidence="8">JCM 30804</strain>
    </source>
</reference>
<dbReference type="RefSeq" id="WP_229779811.1">
    <property type="nucleotide sequence ID" value="NZ_BMPZ01000004.1"/>
</dbReference>
<evidence type="ECO:0000256" key="2">
    <source>
        <dbReference type="ARBA" id="ARBA00007165"/>
    </source>
</evidence>
<dbReference type="GO" id="GO:0005886">
    <property type="term" value="C:plasma membrane"/>
    <property type="evidence" value="ECO:0007669"/>
    <property type="project" value="UniProtKB-SubCell"/>
</dbReference>
<evidence type="ECO:0000313" key="9">
    <source>
        <dbReference type="Proteomes" id="UP000613743"/>
    </source>
</evidence>
<sequence>MCLTVGLFVLMVKLGFWQLDRAGEKTDIQNQLQERQLQPPLTYLQAINLQNSFLTGYQLSVDATIHSDQIILLDNQTHAGAVGYLAYQVVHIEPSLPSLLVELGFVAANPVRSVLPQVQALQGQLQLQGRLYQKSANPLSEDLLAEVGNPTRIQNLNLTQLSSLLGVTLFPAVLQPSNLPITLPQPWVPIPMSAQKHQGYALQWFSLALALLILTIIFVRRRSSKNIESQRLEQELSPETKAIATNPNPRRHDDDF</sequence>
<dbReference type="InterPro" id="IPR002994">
    <property type="entry name" value="Surf1/Shy1"/>
</dbReference>
<comment type="caution">
    <text evidence="6">Lacks conserved residue(s) required for the propagation of feature annotation.</text>
</comment>
<gene>
    <name evidence="8" type="ORF">GCM10009332_18860</name>
</gene>
<feature type="region of interest" description="Disordered" evidence="7">
    <location>
        <begin position="229"/>
        <end position="256"/>
    </location>
</feature>
<evidence type="ECO:0000256" key="5">
    <source>
        <dbReference type="ARBA" id="ARBA00023136"/>
    </source>
</evidence>